<feature type="domain" description="Uroporphyrinogen decarboxylase (URO-D)" evidence="1">
    <location>
        <begin position="36"/>
        <end position="324"/>
    </location>
</feature>
<dbReference type="PANTHER" id="PTHR47099">
    <property type="entry name" value="METHYLCOBAMIDE:COM METHYLTRANSFERASE MTBA"/>
    <property type="match status" value="1"/>
</dbReference>
<dbReference type="PANTHER" id="PTHR47099:SF1">
    <property type="entry name" value="METHYLCOBAMIDE:COM METHYLTRANSFERASE MTBA"/>
    <property type="match status" value="1"/>
</dbReference>
<dbReference type="Pfam" id="PF01208">
    <property type="entry name" value="URO-D"/>
    <property type="match status" value="1"/>
</dbReference>
<proteinExistence type="predicted"/>
<dbReference type="OrthoDB" id="7375127at2"/>
<keyword evidence="3" id="KW-1185">Reference proteome</keyword>
<accession>A0A0P6Y4X0</accession>
<dbReference type="SUPFAM" id="SSF51726">
    <property type="entry name" value="UROD/MetE-like"/>
    <property type="match status" value="1"/>
</dbReference>
<dbReference type="RefSeq" id="WP_062418360.1">
    <property type="nucleotide sequence ID" value="NZ_DF967974.1"/>
</dbReference>
<comment type="caution">
    <text evidence="2">The sequence shown here is derived from an EMBL/GenBank/DDBJ whole genome shotgun (WGS) entry which is preliminary data.</text>
</comment>
<protein>
    <recommendedName>
        <fullName evidence="1">Uroporphyrinogen decarboxylase (URO-D) domain-containing protein</fullName>
    </recommendedName>
</protein>
<reference evidence="2 3" key="1">
    <citation type="submission" date="2015-07" db="EMBL/GenBank/DDBJ databases">
        <title>Genome sequence of Levilinea saccharolytica DSM 16555.</title>
        <authorList>
            <person name="Hemp J."/>
            <person name="Ward L.M."/>
            <person name="Pace L.A."/>
            <person name="Fischer W.W."/>
        </authorList>
    </citation>
    <scope>NUCLEOTIDE SEQUENCE [LARGE SCALE GENOMIC DNA]</scope>
    <source>
        <strain evidence="2 3">KIBI-1</strain>
    </source>
</reference>
<evidence type="ECO:0000259" key="1">
    <source>
        <dbReference type="Pfam" id="PF01208"/>
    </source>
</evidence>
<dbReference type="InterPro" id="IPR052024">
    <property type="entry name" value="Methanogen_methyltrans"/>
</dbReference>
<sequence length="340" mass="38117">MPTPAATHRDRIETCLNGQTPDQVPVALWRHFPVDDQTPEGLAAAVIQFQNTYDFDLIKVTPASSFCVTDWGARDEWRGNPEGTREYTRQPIRFPEDWAKIRPLDPRKGSLNDQITCLRLLVAEYHHATPILQTVFSPLSQAKNLLGKQNLVAFLREFPQALHAGLEVITQTTLQFIEEAAKTGIDGIFYAVQYAQYGLLSEEEFRTFGKFYDLQVLEAVRSLWANMLHLHGEHVMFDAVQDYPLQIINWHDRSTPPTLAIAKNKFPGVVCGGLRQWDSMVLGTPRQVLEEARMAISETQGQRFILGTGCVLPITAPHGNILAARRSVLKNSTGSLGAQV</sequence>
<dbReference type="Gene3D" id="3.20.20.210">
    <property type="match status" value="1"/>
</dbReference>
<dbReference type="Proteomes" id="UP000050501">
    <property type="component" value="Unassembled WGS sequence"/>
</dbReference>
<dbReference type="AlphaFoldDB" id="A0A0P6Y4X0"/>
<evidence type="ECO:0000313" key="3">
    <source>
        <dbReference type="Proteomes" id="UP000050501"/>
    </source>
</evidence>
<dbReference type="STRING" id="229921.ADN01_01545"/>
<organism evidence="2 3">
    <name type="scientific">Levilinea saccharolytica</name>
    <dbReference type="NCBI Taxonomy" id="229921"/>
    <lineage>
        <taxon>Bacteria</taxon>
        <taxon>Bacillati</taxon>
        <taxon>Chloroflexota</taxon>
        <taxon>Anaerolineae</taxon>
        <taxon>Anaerolineales</taxon>
        <taxon>Anaerolineaceae</taxon>
        <taxon>Levilinea</taxon>
    </lineage>
</organism>
<evidence type="ECO:0000313" key="2">
    <source>
        <dbReference type="EMBL" id="KPL91251.1"/>
    </source>
</evidence>
<dbReference type="EMBL" id="LGCM01000006">
    <property type="protein sequence ID" value="KPL91251.1"/>
    <property type="molecule type" value="Genomic_DNA"/>
</dbReference>
<name>A0A0P6Y4X0_9CHLR</name>
<dbReference type="GO" id="GO:0004853">
    <property type="term" value="F:uroporphyrinogen decarboxylase activity"/>
    <property type="evidence" value="ECO:0007669"/>
    <property type="project" value="InterPro"/>
</dbReference>
<gene>
    <name evidence="2" type="ORF">ADN01_01545</name>
</gene>
<dbReference type="InterPro" id="IPR038071">
    <property type="entry name" value="UROD/MetE-like_sf"/>
</dbReference>
<dbReference type="InterPro" id="IPR000257">
    <property type="entry name" value="Uroporphyrinogen_deCOase"/>
</dbReference>
<dbReference type="GO" id="GO:0006779">
    <property type="term" value="P:porphyrin-containing compound biosynthetic process"/>
    <property type="evidence" value="ECO:0007669"/>
    <property type="project" value="InterPro"/>
</dbReference>